<keyword evidence="1" id="KW-0812">Transmembrane</keyword>
<dbReference type="AlphaFoldDB" id="A0A3A8EF48"/>
<organism evidence="2 3">
    <name type="scientific">Acinetobacter rongchengensis</name>
    <dbReference type="NCBI Taxonomy" id="2419601"/>
    <lineage>
        <taxon>Bacteria</taxon>
        <taxon>Pseudomonadati</taxon>
        <taxon>Pseudomonadota</taxon>
        <taxon>Gammaproteobacteria</taxon>
        <taxon>Moraxellales</taxon>
        <taxon>Moraxellaceae</taxon>
        <taxon>Acinetobacter</taxon>
    </lineage>
</organism>
<reference evidence="2 3" key="1">
    <citation type="submission" date="2018-09" db="EMBL/GenBank/DDBJ databases">
        <title>The draft genome of Acinetobacter spp. strains.</title>
        <authorList>
            <person name="Qin J."/>
            <person name="Feng Y."/>
            <person name="Zong Z."/>
        </authorList>
    </citation>
    <scope>NUCLEOTIDE SEQUENCE [LARGE SCALE GENOMIC DNA]</scope>
    <source>
        <strain evidence="2 3">WCHAc060115</strain>
    </source>
</reference>
<evidence type="ECO:0000256" key="1">
    <source>
        <dbReference type="SAM" id="Phobius"/>
    </source>
</evidence>
<feature type="transmembrane region" description="Helical" evidence="1">
    <location>
        <begin position="12"/>
        <end position="29"/>
    </location>
</feature>
<accession>A0A3A8EF48</accession>
<protein>
    <submittedName>
        <fullName evidence="2">Uncharacterized protein</fullName>
    </submittedName>
</protein>
<dbReference type="RefSeq" id="WP_120385278.1">
    <property type="nucleotide sequence ID" value="NZ_RAXT01000083.1"/>
</dbReference>
<dbReference type="EMBL" id="RAXT01000083">
    <property type="protein sequence ID" value="RKG33557.1"/>
    <property type="molecule type" value="Genomic_DNA"/>
</dbReference>
<comment type="caution">
    <text evidence="2">The sequence shown here is derived from an EMBL/GenBank/DDBJ whole genome shotgun (WGS) entry which is preliminary data.</text>
</comment>
<sequence length="226" mass="25704">MWIFSSVRRVLISFVIVVLLIAILVWGYLNIQASMQISAKNAQIQLSQQLPTKIQVGNYLQAHAQGALDADLNVQRKLNLPLKGKYLADLSFAVTTPIVVDIDYTTNIDIKTVMPLETNTDLVYQNKLLPKFPLKMDVPIQLSVPFHLKRSYRIPIKILFDGSVYFQFDEAVEVDVNHRFNPVLKVNDPITMRKISTFNATMINTQRQSIADLKMNIDLPISNIHP</sequence>
<gene>
    <name evidence="2" type="ORF">D7V20_17865</name>
</gene>
<dbReference type="OrthoDB" id="6709355at2"/>
<keyword evidence="1" id="KW-0472">Membrane</keyword>
<keyword evidence="1" id="KW-1133">Transmembrane helix</keyword>
<dbReference type="Proteomes" id="UP000280405">
    <property type="component" value="Unassembled WGS sequence"/>
</dbReference>
<evidence type="ECO:0000313" key="2">
    <source>
        <dbReference type="EMBL" id="RKG33557.1"/>
    </source>
</evidence>
<keyword evidence="3" id="KW-1185">Reference proteome</keyword>
<name>A0A3A8EF48_9GAMM</name>
<evidence type="ECO:0000313" key="3">
    <source>
        <dbReference type="Proteomes" id="UP000280405"/>
    </source>
</evidence>
<proteinExistence type="predicted"/>